<sequence>PSPEKLQQLFDNGIWYTISLWDALHTAIQNGWGGEDSLEKKDWFAGVISELFTQRRDTDQEDVECVLLQIMQDEFDCNVEDESEVEIAKTIMGLRKSLMDRDMAPSMEMEKRWKNRGQLKSDIQDGGEIIEEVDDDDWDGGDGDVEMDEEPPKLVPVVERPARPEPEVDDDGFTKVAGKKKR</sequence>
<feature type="region of interest" description="Disordered" evidence="3">
    <location>
        <begin position="121"/>
        <end position="182"/>
    </location>
</feature>
<proteinExistence type="inferred from homology"/>
<comment type="similarity">
    <text evidence="1">Belongs to the TSR2 family.</text>
</comment>
<reference evidence="4" key="1">
    <citation type="journal article" date="2020" name="Stud. Mycol.">
        <title>101 Dothideomycetes genomes: a test case for predicting lifestyles and emergence of pathogens.</title>
        <authorList>
            <person name="Haridas S."/>
            <person name="Albert R."/>
            <person name="Binder M."/>
            <person name="Bloem J."/>
            <person name="Labutti K."/>
            <person name="Salamov A."/>
            <person name="Andreopoulos B."/>
            <person name="Baker S."/>
            <person name="Barry K."/>
            <person name="Bills G."/>
            <person name="Bluhm B."/>
            <person name="Cannon C."/>
            <person name="Castanera R."/>
            <person name="Culley D."/>
            <person name="Daum C."/>
            <person name="Ezra D."/>
            <person name="Gonzalez J."/>
            <person name="Henrissat B."/>
            <person name="Kuo A."/>
            <person name="Liang C."/>
            <person name="Lipzen A."/>
            <person name="Lutzoni F."/>
            <person name="Magnuson J."/>
            <person name="Mondo S."/>
            <person name="Nolan M."/>
            <person name="Ohm R."/>
            <person name="Pangilinan J."/>
            <person name="Park H.-J."/>
            <person name="Ramirez L."/>
            <person name="Alfaro M."/>
            <person name="Sun H."/>
            <person name="Tritt A."/>
            <person name="Yoshinaga Y."/>
            <person name="Zwiers L.-H."/>
            <person name="Turgeon B."/>
            <person name="Goodwin S."/>
            <person name="Spatafora J."/>
            <person name="Crous P."/>
            <person name="Grigoriev I."/>
        </authorList>
    </citation>
    <scope>NUCLEOTIDE SEQUENCE</scope>
    <source>
        <strain evidence="4">CBS 116435</strain>
    </source>
</reference>
<dbReference type="EMBL" id="MU003769">
    <property type="protein sequence ID" value="KAF2725032.1"/>
    <property type="molecule type" value="Genomic_DNA"/>
</dbReference>
<comment type="caution">
    <text evidence="4">The sequence shown here is derived from an EMBL/GenBank/DDBJ whole genome shotgun (WGS) entry which is preliminary data.</text>
</comment>
<evidence type="ECO:0000313" key="5">
    <source>
        <dbReference type="Proteomes" id="UP000799441"/>
    </source>
</evidence>
<name>A0A9P4QHU4_9PEZI</name>
<evidence type="ECO:0000256" key="2">
    <source>
        <dbReference type="ARBA" id="ARBA00022552"/>
    </source>
</evidence>
<dbReference type="GO" id="GO:0006364">
    <property type="term" value="P:rRNA processing"/>
    <property type="evidence" value="ECO:0007669"/>
    <property type="project" value="UniProtKB-KW"/>
</dbReference>
<evidence type="ECO:0008006" key="6">
    <source>
        <dbReference type="Google" id="ProtNLM"/>
    </source>
</evidence>
<protein>
    <recommendedName>
        <fullName evidence="6">Pre-rRNA-processing protein TSR2</fullName>
    </recommendedName>
</protein>
<evidence type="ECO:0000256" key="3">
    <source>
        <dbReference type="SAM" id="MobiDB-lite"/>
    </source>
</evidence>
<dbReference type="Pfam" id="PF10273">
    <property type="entry name" value="WGG"/>
    <property type="match status" value="1"/>
</dbReference>
<feature type="non-terminal residue" evidence="4">
    <location>
        <position position="1"/>
    </location>
</feature>
<dbReference type="InterPro" id="IPR019398">
    <property type="entry name" value="Pre-rRNA_process_TSR2"/>
</dbReference>
<feature type="non-terminal residue" evidence="4">
    <location>
        <position position="182"/>
    </location>
</feature>
<organism evidence="4 5">
    <name type="scientific">Polychaeton citri CBS 116435</name>
    <dbReference type="NCBI Taxonomy" id="1314669"/>
    <lineage>
        <taxon>Eukaryota</taxon>
        <taxon>Fungi</taxon>
        <taxon>Dikarya</taxon>
        <taxon>Ascomycota</taxon>
        <taxon>Pezizomycotina</taxon>
        <taxon>Dothideomycetes</taxon>
        <taxon>Dothideomycetidae</taxon>
        <taxon>Capnodiales</taxon>
        <taxon>Capnodiaceae</taxon>
        <taxon>Polychaeton</taxon>
    </lineage>
</organism>
<gene>
    <name evidence="4" type="ORF">K431DRAFT_194278</name>
</gene>
<evidence type="ECO:0000313" key="4">
    <source>
        <dbReference type="EMBL" id="KAF2725032.1"/>
    </source>
</evidence>
<keyword evidence="2" id="KW-0698">rRNA processing</keyword>
<evidence type="ECO:0000256" key="1">
    <source>
        <dbReference type="ARBA" id="ARBA00006524"/>
    </source>
</evidence>
<dbReference type="OrthoDB" id="263560at2759"/>
<dbReference type="PANTHER" id="PTHR21250">
    <property type="entry name" value="PRE-RRNA-PROCESSING PROTEIN TSR2 HOMOLOG"/>
    <property type="match status" value="1"/>
</dbReference>
<keyword evidence="5" id="KW-1185">Reference proteome</keyword>
<accession>A0A9P4QHU4</accession>
<feature type="compositionally biased region" description="Acidic residues" evidence="3">
    <location>
        <begin position="128"/>
        <end position="149"/>
    </location>
</feature>
<dbReference type="Proteomes" id="UP000799441">
    <property type="component" value="Unassembled WGS sequence"/>
</dbReference>
<dbReference type="AlphaFoldDB" id="A0A9P4QHU4"/>